<gene>
    <name evidence="1" type="ORF">UFOVP691_29</name>
</gene>
<reference evidence="1" key="1">
    <citation type="submission" date="2020-04" db="EMBL/GenBank/DDBJ databases">
        <authorList>
            <person name="Chiriac C."/>
            <person name="Salcher M."/>
            <person name="Ghai R."/>
            <person name="Kavagutti S V."/>
        </authorList>
    </citation>
    <scope>NUCLEOTIDE SEQUENCE</scope>
</reference>
<dbReference type="EMBL" id="LR796663">
    <property type="protein sequence ID" value="CAB4157514.1"/>
    <property type="molecule type" value="Genomic_DNA"/>
</dbReference>
<protein>
    <submittedName>
        <fullName evidence="1">Uncharacterized protein</fullName>
    </submittedName>
</protein>
<sequence length="262" mass="28625">MNEEMNTALLRAVLDEYATPDPKIVGTIPRNGINLAYVSHADITKILIEVDPAWSWQPIEWVNGRPAINVENGTATMWGTLTLLGKSMLGVGSVRADKQDLDKELVGDFLRNAAMRFGIALSLWSKQDWSDNTTITSLPAVQAKRAEEAKPYVQNHPAKGMPSPKVVREFVQDNEPTPDEVAEIAAQFNATIVENITPITKPVASSGGKASEKQKGLISKLAKEKVDGDCVPLMQQLFNKASVGDLTSKEASALIKQLMEMR</sequence>
<organism evidence="1">
    <name type="scientific">uncultured Caudovirales phage</name>
    <dbReference type="NCBI Taxonomy" id="2100421"/>
    <lineage>
        <taxon>Viruses</taxon>
        <taxon>Duplodnaviria</taxon>
        <taxon>Heunggongvirae</taxon>
        <taxon>Uroviricota</taxon>
        <taxon>Caudoviricetes</taxon>
        <taxon>Peduoviridae</taxon>
        <taxon>Maltschvirus</taxon>
        <taxon>Maltschvirus maltsch</taxon>
    </lineage>
</organism>
<accession>A0A6J5NQE3</accession>
<evidence type="ECO:0000313" key="1">
    <source>
        <dbReference type="EMBL" id="CAB4157514.1"/>
    </source>
</evidence>
<proteinExistence type="predicted"/>
<name>A0A6J5NQE3_9CAUD</name>